<comment type="caution">
    <text evidence="1">The sequence shown here is derived from an EMBL/GenBank/DDBJ whole genome shotgun (WGS) entry which is preliminary data.</text>
</comment>
<protein>
    <submittedName>
        <fullName evidence="1">Uncharacterized protein</fullName>
    </submittedName>
</protein>
<dbReference type="RefSeq" id="WP_208340817.1">
    <property type="nucleotide sequence ID" value="NZ_JAENQO010000007.1"/>
</dbReference>
<gene>
    <name evidence="1" type="ORF">JJB47_11945</name>
</gene>
<dbReference type="Proteomes" id="UP000668068">
    <property type="component" value="Unassembled WGS sequence"/>
</dbReference>
<proteinExistence type="predicted"/>
<evidence type="ECO:0000313" key="2">
    <source>
        <dbReference type="Proteomes" id="UP000668068"/>
    </source>
</evidence>
<accession>A0AAW4IYP6</accession>
<sequence length="195" mass="22976">MQIATIYKCEKCNEEFVINKNSYTNCPNNCCSVKIGTGGEEVKYISGNPNCYRIVGEKIFRNPSNYIIPNKKCEDIISFLIKQRKELNNYVLNISYDKCITGKRYLRNIYVTIYSGNNIEMNYFKSSIYFLKDNNKTNINNLYNKLLKLKNFMLDVKSNKINISIENRNNLINMFNCEQEGLYDYRFNIDDILED</sequence>
<organism evidence="1 2">
    <name type="scientific">Clostridium perfringens</name>
    <dbReference type="NCBI Taxonomy" id="1502"/>
    <lineage>
        <taxon>Bacteria</taxon>
        <taxon>Bacillati</taxon>
        <taxon>Bacillota</taxon>
        <taxon>Clostridia</taxon>
        <taxon>Eubacteriales</taxon>
        <taxon>Clostridiaceae</taxon>
        <taxon>Clostridium</taxon>
    </lineage>
</organism>
<reference evidence="1" key="1">
    <citation type="submission" date="2020-12" db="EMBL/GenBank/DDBJ databases">
        <title>Comparative genomics of Clostridium perfringens reveals patterns of host-associated phylogenetic clades and virulence factors.</title>
        <authorList>
            <person name="Smith A.H."/>
            <person name="Geier R."/>
        </authorList>
    </citation>
    <scope>NUCLEOTIDE SEQUENCE</scope>
    <source>
        <strain evidence="1">CHD30677R</strain>
    </source>
</reference>
<dbReference type="EMBL" id="JAENQP010000007">
    <property type="protein sequence ID" value="MBO3359484.1"/>
    <property type="molecule type" value="Genomic_DNA"/>
</dbReference>
<dbReference type="AlphaFoldDB" id="A0AAW4IYP6"/>
<name>A0AAW4IYP6_CLOPF</name>
<evidence type="ECO:0000313" key="1">
    <source>
        <dbReference type="EMBL" id="MBO3359484.1"/>
    </source>
</evidence>